<evidence type="ECO:0000313" key="1">
    <source>
        <dbReference type="EMBL" id="CAH2248577.1"/>
    </source>
</evidence>
<evidence type="ECO:0000313" key="2">
    <source>
        <dbReference type="Proteomes" id="UP001295444"/>
    </source>
</evidence>
<dbReference type="Proteomes" id="UP001295444">
    <property type="component" value="Chromosome 02"/>
</dbReference>
<gene>
    <name evidence="1" type="ORF">PECUL_23A022995</name>
</gene>
<name>A0AAD1VU29_PELCU</name>
<sequence length="87" mass="9321">MPEVKVPLLAANLRVAPVPLSATVCGGEQLIERKKTRRLGVILGVDYGLEIGVLTFAMGLSPNVLQGRTIPVLPNVFPYARMIINPG</sequence>
<accession>A0AAD1VU29</accession>
<protein>
    <submittedName>
        <fullName evidence="1">Uncharacterized protein</fullName>
    </submittedName>
</protein>
<proteinExistence type="predicted"/>
<reference evidence="1" key="1">
    <citation type="submission" date="2022-03" db="EMBL/GenBank/DDBJ databases">
        <authorList>
            <person name="Alioto T."/>
            <person name="Alioto T."/>
            <person name="Gomez Garrido J."/>
        </authorList>
    </citation>
    <scope>NUCLEOTIDE SEQUENCE</scope>
</reference>
<organism evidence="1 2">
    <name type="scientific">Pelobates cultripes</name>
    <name type="common">Western spadefoot toad</name>
    <dbReference type="NCBI Taxonomy" id="61616"/>
    <lineage>
        <taxon>Eukaryota</taxon>
        <taxon>Metazoa</taxon>
        <taxon>Chordata</taxon>
        <taxon>Craniata</taxon>
        <taxon>Vertebrata</taxon>
        <taxon>Euteleostomi</taxon>
        <taxon>Amphibia</taxon>
        <taxon>Batrachia</taxon>
        <taxon>Anura</taxon>
        <taxon>Pelobatoidea</taxon>
        <taxon>Pelobatidae</taxon>
        <taxon>Pelobates</taxon>
    </lineage>
</organism>
<dbReference type="EMBL" id="OW240913">
    <property type="protein sequence ID" value="CAH2248577.1"/>
    <property type="molecule type" value="Genomic_DNA"/>
</dbReference>
<keyword evidence="2" id="KW-1185">Reference proteome</keyword>
<dbReference type="AlphaFoldDB" id="A0AAD1VU29"/>